<dbReference type="Pfam" id="PF07993">
    <property type="entry name" value="NAD_binding_4"/>
    <property type="match status" value="1"/>
</dbReference>
<dbReference type="Pfam" id="PF08242">
    <property type="entry name" value="Methyltransf_12"/>
    <property type="match status" value="1"/>
</dbReference>
<keyword evidence="2" id="KW-0597">Phosphoprotein</keyword>
<evidence type="ECO:0000259" key="8">
    <source>
        <dbReference type="Pfam" id="PF08242"/>
    </source>
</evidence>
<dbReference type="InterPro" id="IPR050444">
    <property type="entry name" value="Polyketide_Synthase"/>
</dbReference>
<evidence type="ECO:0000256" key="3">
    <source>
        <dbReference type="ARBA" id="ARBA00022679"/>
    </source>
</evidence>
<dbReference type="Proteomes" id="UP001610335">
    <property type="component" value="Unassembled WGS sequence"/>
</dbReference>
<sequence>MDAFDALGCSIRNANPGEVVPRISYLPRHEQFVEFVYGFLEQSGLLQVEGSRTLRTVTACPQKPAAQLMDELLADGTNHSYDHQLTYLVGTRLADCLTGNVDGVQLIFGSPEGREAATGMYSCSPINLPWIKQIESFLRDYVSRLGNIFGPIHILEMGAGTGGTTAVMAPMLCALEVPVVYTVTDLSSSLVAGLRKRFKQYPFLAFKTCNIEEQPPADLLQSQHIILATNCVHATHNLARSTSNIRQMLRSDGVLMMLEMTEPLPWVDLVFGLLEGWWLFDDGRHHALAPPEVWERTLHKAGYGSVDWTDGHRPEASIQRVIIAIASGPRYDDPSPLPSSSSSSSVVPTPPSPSADTSGRQATIDAYVEQYTRDFHLPSATVDQPSLGTGVLVTGATGSLGSHIVAHLARLPEVQTVVCLNRPRGADSRSRQLDALRSRGIHLDTASLGKIHVFQADTTKPGLGLSQEQLDFLLGNIKHIVHNAWPMSISRPIGAFEPQFQTLQNLLDLAAQIAAPRPASSSQRIGFQFISSIATVGQYSRRTGETLVPEIRITAESALCTGYSEAKLVCEHMLDETLHRFPSRLRPMAIRIGQISGASNTGYWNPVEHLAFMLKSSQTLRALPRLDANLSWCPVDTVAATLSELLLHPDVPASPIYHIENPIRQSWSAMLQILADALDAPSIIPFKDWIRRVRQFPGSVEGNPAARLVGFLDEQFVAMSCGGLVLDTACSQRDSPSLAKSQAVSEDLVRLYVRRWKEIGFLR</sequence>
<dbReference type="InterPro" id="IPR036291">
    <property type="entry name" value="NAD(P)-bd_dom_sf"/>
</dbReference>
<proteinExistence type="predicted"/>
<reference evidence="10 11" key="1">
    <citation type="submission" date="2024-07" db="EMBL/GenBank/DDBJ databases">
        <title>Section-level genome sequencing and comparative genomics of Aspergillus sections Usti and Cavernicolus.</title>
        <authorList>
            <consortium name="Lawrence Berkeley National Laboratory"/>
            <person name="Nybo J.L."/>
            <person name="Vesth T.C."/>
            <person name="Theobald S."/>
            <person name="Frisvad J.C."/>
            <person name="Larsen T.O."/>
            <person name="Kjaerboelling I."/>
            <person name="Rothschild-Mancinelli K."/>
            <person name="Lyhne E.K."/>
            <person name="Kogle M.E."/>
            <person name="Barry K."/>
            <person name="Clum A."/>
            <person name="Na H."/>
            <person name="Ledsgaard L."/>
            <person name="Lin J."/>
            <person name="Lipzen A."/>
            <person name="Kuo A."/>
            <person name="Riley R."/>
            <person name="Mondo S."/>
            <person name="LaButti K."/>
            <person name="Haridas S."/>
            <person name="Pangalinan J."/>
            <person name="Salamov A.A."/>
            <person name="Simmons B.A."/>
            <person name="Magnuson J.K."/>
            <person name="Chen J."/>
            <person name="Drula E."/>
            <person name="Henrissat B."/>
            <person name="Wiebenga A."/>
            <person name="Lubbers R.J."/>
            <person name="Gomes A.C."/>
            <person name="Makela M.R."/>
            <person name="Stajich J."/>
            <person name="Grigoriev I.V."/>
            <person name="Mortensen U.H."/>
            <person name="De vries R.P."/>
            <person name="Baker S.E."/>
            <person name="Andersen M.R."/>
        </authorList>
    </citation>
    <scope>NUCLEOTIDE SEQUENCE [LARGE SCALE GENOMIC DNA]</scope>
    <source>
        <strain evidence="10 11">CBS 600.67</strain>
    </source>
</reference>
<evidence type="ECO:0008006" key="12">
    <source>
        <dbReference type="Google" id="ProtNLM"/>
    </source>
</evidence>
<keyword evidence="3" id="KW-0808">Transferase</keyword>
<evidence type="ECO:0000256" key="5">
    <source>
        <dbReference type="ARBA" id="ARBA00023268"/>
    </source>
</evidence>
<gene>
    <name evidence="10" type="ORF">BDW59DRAFT_167804</name>
</gene>
<evidence type="ECO:0000313" key="11">
    <source>
        <dbReference type="Proteomes" id="UP001610335"/>
    </source>
</evidence>
<feature type="domain" description="Methyltransferase type 12" evidence="8">
    <location>
        <begin position="155"/>
        <end position="255"/>
    </location>
</feature>
<protein>
    <recommendedName>
        <fullName evidence="12">Polyketide synthase</fullName>
    </recommendedName>
</protein>
<feature type="compositionally biased region" description="Low complexity" evidence="6">
    <location>
        <begin position="338"/>
        <end position="347"/>
    </location>
</feature>
<keyword evidence="4" id="KW-0521">NADP</keyword>
<evidence type="ECO:0000256" key="4">
    <source>
        <dbReference type="ARBA" id="ARBA00022857"/>
    </source>
</evidence>
<dbReference type="InterPro" id="IPR013217">
    <property type="entry name" value="Methyltransf_12"/>
</dbReference>
<dbReference type="InterPro" id="IPR013120">
    <property type="entry name" value="FAR_NAD-bd"/>
</dbReference>
<evidence type="ECO:0000256" key="6">
    <source>
        <dbReference type="SAM" id="MobiDB-lite"/>
    </source>
</evidence>
<feature type="domain" description="Thioester reductase (TE)" evidence="7">
    <location>
        <begin position="393"/>
        <end position="640"/>
    </location>
</feature>
<evidence type="ECO:0000259" key="9">
    <source>
        <dbReference type="Pfam" id="PF18558"/>
    </source>
</evidence>
<dbReference type="InterPro" id="IPR041068">
    <property type="entry name" value="HTH_51"/>
</dbReference>
<keyword evidence="5" id="KW-0511">Multifunctional enzyme</keyword>
<dbReference type="PANTHER" id="PTHR45681:SF6">
    <property type="entry name" value="POLYKETIDE SYNTHASE 37"/>
    <property type="match status" value="1"/>
</dbReference>
<dbReference type="SUPFAM" id="SSF51735">
    <property type="entry name" value="NAD(P)-binding Rossmann-fold domains"/>
    <property type="match status" value="1"/>
</dbReference>
<keyword evidence="1" id="KW-0596">Phosphopantetheine</keyword>
<accession>A0ABR4HAF1</accession>
<evidence type="ECO:0000259" key="7">
    <source>
        <dbReference type="Pfam" id="PF07993"/>
    </source>
</evidence>
<feature type="region of interest" description="Disordered" evidence="6">
    <location>
        <begin position="332"/>
        <end position="360"/>
    </location>
</feature>
<organism evidence="10 11">
    <name type="scientific">Aspergillus cavernicola</name>
    <dbReference type="NCBI Taxonomy" id="176166"/>
    <lineage>
        <taxon>Eukaryota</taxon>
        <taxon>Fungi</taxon>
        <taxon>Dikarya</taxon>
        <taxon>Ascomycota</taxon>
        <taxon>Pezizomycotina</taxon>
        <taxon>Eurotiomycetes</taxon>
        <taxon>Eurotiomycetidae</taxon>
        <taxon>Eurotiales</taxon>
        <taxon>Aspergillaceae</taxon>
        <taxon>Aspergillus</taxon>
        <taxon>Aspergillus subgen. Nidulantes</taxon>
    </lineage>
</organism>
<feature type="domain" description="Methyltransferase fungal type helix-turn-helix" evidence="9">
    <location>
        <begin position="2"/>
        <end position="52"/>
    </location>
</feature>
<dbReference type="EMBL" id="JBFXLS010000179">
    <property type="protein sequence ID" value="KAL2812451.1"/>
    <property type="molecule type" value="Genomic_DNA"/>
</dbReference>
<dbReference type="SUPFAM" id="SSF53335">
    <property type="entry name" value="S-adenosyl-L-methionine-dependent methyltransferases"/>
    <property type="match status" value="1"/>
</dbReference>
<dbReference type="PANTHER" id="PTHR45681">
    <property type="entry name" value="POLYKETIDE SYNTHASE 44-RELATED"/>
    <property type="match status" value="1"/>
</dbReference>
<name>A0ABR4HAF1_9EURO</name>
<dbReference type="CDD" id="cd02440">
    <property type="entry name" value="AdoMet_MTases"/>
    <property type="match status" value="1"/>
</dbReference>
<keyword evidence="11" id="KW-1185">Reference proteome</keyword>
<dbReference type="Gene3D" id="3.40.50.720">
    <property type="entry name" value="NAD(P)-binding Rossmann-like Domain"/>
    <property type="match status" value="1"/>
</dbReference>
<dbReference type="Gene3D" id="3.40.50.150">
    <property type="entry name" value="Vaccinia Virus protein VP39"/>
    <property type="match status" value="1"/>
</dbReference>
<evidence type="ECO:0000256" key="2">
    <source>
        <dbReference type="ARBA" id="ARBA00022553"/>
    </source>
</evidence>
<dbReference type="InterPro" id="IPR029063">
    <property type="entry name" value="SAM-dependent_MTases_sf"/>
</dbReference>
<evidence type="ECO:0000256" key="1">
    <source>
        <dbReference type="ARBA" id="ARBA00022450"/>
    </source>
</evidence>
<comment type="caution">
    <text evidence="10">The sequence shown here is derived from an EMBL/GenBank/DDBJ whole genome shotgun (WGS) entry which is preliminary data.</text>
</comment>
<evidence type="ECO:0000313" key="10">
    <source>
        <dbReference type="EMBL" id="KAL2812451.1"/>
    </source>
</evidence>
<dbReference type="Pfam" id="PF18558">
    <property type="entry name" value="HTH_51"/>
    <property type="match status" value="1"/>
</dbReference>